<dbReference type="Proteomes" id="UP000287447">
    <property type="component" value="Unassembled WGS sequence"/>
</dbReference>
<dbReference type="RefSeq" id="WP_127763406.1">
    <property type="nucleotide sequence ID" value="NZ_SADE01000001.1"/>
</dbReference>
<evidence type="ECO:0000313" key="2">
    <source>
        <dbReference type="EMBL" id="RVU38033.1"/>
    </source>
</evidence>
<feature type="domain" description="N-acetyltransferase" evidence="1">
    <location>
        <begin position="3"/>
        <end position="150"/>
    </location>
</feature>
<dbReference type="InterPro" id="IPR000182">
    <property type="entry name" value="GNAT_dom"/>
</dbReference>
<dbReference type="Gene3D" id="3.40.630.30">
    <property type="match status" value="1"/>
</dbReference>
<dbReference type="PROSITE" id="PS51186">
    <property type="entry name" value="GNAT"/>
    <property type="match status" value="1"/>
</dbReference>
<dbReference type="EMBL" id="SADE01000001">
    <property type="protein sequence ID" value="RVU38033.1"/>
    <property type="molecule type" value="Genomic_DNA"/>
</dbReference>
<gene>
    <name evidence="2" type="ORF">EOI86_01635</name>
</gene>
<evidence type="ECO:0000259" key="1">
    <source>
        <dbReference type="PROSITE" id="PS51186"/>
    </source>
</evidence>
<organism evidence="2 3">
    <name type="scientific">Hwanghaeella grinnelliae</name>
    <dbReference type="NCBI Taxonomy" id="2500179"/>
    <lineage>
        <taxon>Bacteria</taxon>
        <taxon>Pseudomonadati</taxon>
        <taxon>Pseudomonadota</taxon>
        <taxon>Alphaproteobacteria</taxon>
        <taxon>Rhodospirillales</taxon>
        <taxon>Rhodospirillaceae</taxon>
        <taxon>Hwanghaeella</taxon>
    </lineage>
</organism>
<dbReference type="CDD" id="cd04301">
    <property type="entry name" value="NAT_SF"/>
    <property type="match status" value="1"/>
</dbReference>
<dbReference type="Pfam" id="PF00583">
    <property type="entry name" value="Acetyltransf_1"/>
    <property type="match status" value="1"/>
</dbReference>
<dbReference type="AlphaFoldDB" id="A0A437QU52"/>
<comment type="caution">
    <text evidence="2">The sequence shown here is derived from an EMBL/GenBank/DDBJ whole genome shotgun (WGS) entry which is preliminary data.</text>
</comment>
<dbReference type="GO" id="GO:0016747">
    <property type="term" value="F:acyltransferase activity, transferring groups other than amino-acyl groups"/>
    <property type="evidence" value="ECO:0007669"/>
    <property type="project" value="InterPro"/>
</dbReference>
<evidence type="ECO:0000313" key="3">
    <source>
        <dbReference type="Proteomes" id="UP000287447"/>
    </source>
</evidence>
<dbReference type="InterPro" id="IPR016181">
    <property type="entry name" value="Acyl_CoA_acyltransferase"/>
</dbReference>
<reference evidence="3" key="1">
    <citation type="submission" date="2019-01" db="EMBL/GenBank/DDBJ databases">
        <title>Gri0909 isolated from a small marine red alga.</title>
        <authorList>
            <person name="Kim J."/>
            <person name="Jeong S.E."/>
            <person name="Jeon C.O."/>
        </authorList>
    </citation>
    <scope>NUCLEOTIDE SEQUENCE [LARGE SCALE GENOMIC DNA]</scope>
    <source>
        <strain evidence="3">Gri0909</strain>
    </source>
</reference>
<protein>
    <submittedName>
        <fullName evidence="2">N-acetyltransferase</fullName>
    </submittedName>
</protein>
<dbReference type="SUPFAM" id="SSF55729">
    <property type="entry name" value="Acyl-CoA N-acyltransferases (Nat)"/>
    <property type="match status" value="1"/>
</dbReference>
<accession>A0A437QU52</accession>
<dbReference type="OrthoDB" id="9815099at2"/>
<name>A0A437QU52_9PROT</name>
<proteinExistence type="predicted"/>
<keyword evidence="3" id="KW-1185">Reference proteome</keyword>
<sequence>MNFTLSDEAVEHAAAIESLVDTAFGPARKTRTVYQFRDGIPPATNLCYVALSNDGDMLGSIRFWPVLMPDGGQGVMLGPLAVLPDLRGQGIGKALVAHGIAGTRAAGYGGVLIVGDRGYYAPFGFREEKVANLELPGSVAPLTFMGLEFEEASLSRLSGMVLPFRETAEQSV</sequence>
<keyword evidence="2" id="KW-0808">Transferase</keyword>